<dbReference type="AlphaFoldDB" id="A0A1S3H9E7"/>
<organism evidence="2 3">
    <name type="scientific">Lingula anatina</name>
    <name type="common">Brachiopod</name>
    <name type="synonym">Lingula unguis</name>
    <dbReference type="NCBI Taxonomy" id="7574"/>
    <lineage>
        <taxon>Eukaryota</taxon>
        <taxon>Metazoa</taxon>
        <taxon>Spiralia</taxon>
        <taxon>Lophotrochozoa</taxon>
        <taxon>Brachiopoda</taxon>
        <taxon>Linguliformea</taxon>
        <taxon>Lingulata</taxon>
        <taxon>Lingulida</taxon>
        <taxon>Linguloidea</taxon>
        <taxon>Lingulidae</taxon>
        <taxon>Lingula</taxon>
    </lineage>
</organism>
<feature type="compositionally biased region" description="Basic and acidic residues" evidence="1">
    <location>
        <begin position="208"/>
        <end position="224"/>
    </location>
</feature>
<dbReference type="GeneID" id="106153298"/>
<proteinExistence type="predicted"/>
<feature type="region of interest" description="Disordered" evidence="1">
    <location>
        <begin position="198"/>
        <end position="257"/>
    </location>
</feature>
<feature type="compositionally biased region" description="Polar residues" evidence="1">
    <location>
        <begin position="74"/>
        <end position="101"/>
    </location>
</feature>
<dbReference type="RefSeq" id="XP_013382627.1">
    <property type="nucleotide sequence ID" value="XM_013527173.1"/>
</dbReference>
<evidence type="ECO:0000313" key="3">
    <source>
        <dbReference type="RefSeq" id="XP_013382627.1"/>
    </source>
</evidence>
<feature type="region of interest" description="Disordered" evidence="1">
    <location>
        <begin position="46"/>
        <end position="104"/>
    </location>
</feature>
<feature type="compositionally biased region" description="Basic and acidic residues" evidence="1">
    <location>
        <begin position="46"/>
        <end position="55"/>
    </location>
</feature>
<evidence type="ECO:0000313" key="2">
    <source>
        <dbReference type="Proteomes" id="UP000085678"/>
    </source>
</evidence>
<dbReference type="InParanoid" id="A0A1S3H9E7"/>
<gene>
    <name evidence="3" type="primary">LOC106153298</name>
</gene>
<reference evidence="3" key="1">
    <citation type="submission" date="2025-08" db="UniProtKB">
        <authorList>
            <consortium name="RefSeq"/>
        </authorList>
    </citation>
    <scope>IDENTIFICATION</scope>
    <source>
        <tissue evidence="3">Gonads</tissue>
    </source>
</reference>
<keyword evidence="2" id="KW-1185">Reference proteome</keyword>
<accession>A0A1S3H9E7</accession>
<evidence type="ECO:0000256" key="1">
    <source>
        <dbReference type="SAM" id="MobiDB-lite"/>
    </source>
</evidence>
<protein>
    <submittedName>
        <fullName evidence="3">Uncharacterized protein LOC106153298</fullName>
    </submittedName>
</protein>
<sequence>MNSIDRKEIGVGDHSPVVPQIHSEIEFPPLSKYDLIEAKKAVRTNIDQEHHEMKMADMTNSGSMKTGQEEDFKNSSTDKQTENDVNSFCEKQQNQQKSDSPSKFLMGVDPSILLIRQNSTDNAQVSDQNMEAFNSMDPSILLMGPVLESAQTSESTMNRDALVVSHLCKEKQITTSPIKKVRKGKNQTQVIGKPTSEQLKTNCGQQKPRIEKQLKASSTDRKEVGVVGHSQDVPNIQSETEFPPLSKYGPSEVPKEVTNSKKLNVKNGKQKVQKSLPPTLPTLATTAETDDKDEISVIETLALKTPNFWENEVQMTQKGQTSVQETEAKQLHEGAVLLRQGNVAIAVVLTSMNFKLRKIGEVGKLKDLPAASSFFYISTDV</sequence>
<dbReference type="Proteomes" id="UP000085678">
    <property type="component" value="Unplaced"/>
</dbReference>
<dbReference type="KEGG" id="lak:106153298"/>
<name>A0A1S3H9E7_LINAN</name>